<sequence>MTILFRGTSTTEAVKHACGESKEASVMAADVMTLQISADPTGVWFALHSTYSRDLSAAKEIIPSLTIGDSCRLICHILPVWDWIRSYL</sequence>
<reference evidence="1 2" key="1">
    <citation type="submission" date="2016-03" db="EMBL/GenBank/DDBJ databases">
        <title>Whole genome sequencing of Grifola frondosa 9006-11.</title>
        <authorList>
            <person name="Min B."/>
            <person name="Park H."/>
            <person name="Kim J.-G."/>
            <person name="Cho H."/>
            <person name="Oh Y.-L."/>
            <person name="Kong W.-S."/>
            <person name="Choi I.-G."/>
        </authorList>
    </citation>
    <scope>NUCLEOTIDE SEQUENCE [LARGE SCALE GENOMIC DNA]</scope>
    <source>
        <strain evidence="1 2">9006-11</strain>
    </source>
</reference>
<evidence type="ECO:0000313" key="2">
    <source>
        <dbReference type="Proteomes" id="UP000092993"/>
    </source>
</evidence>
<name>A0A1C7LV01_GRIFR</name>
<proteinExistence type="predicted"/>
<organism evidence="1 2">
    <name type="scientific">Grifola frondosa</name>
    <name type="common">Maitake</name>
    <name type="synonym">Polyporus frondosus</name>
    <dbReference type="NCBI Taxonomy" id="5627"/>
    <lineage>
        <taxon>Eukaryota</taxon>
        <taxon>Fungi</taxon>
        <taxon>Dikarya</taxon>
        <taxon>Basidiomycota</taxon>
        <taxon>Agaricomycotina</taxon>
        <taxon>Agaricomycetes</taxon>
        <taxon>Polyporales</taxon>
        <taxon>Grifolaceae</taxon>
        <taxon>Grifola</taxon>
    </lineage>
</organism>
<gene>
    <name evidence="1" type="ORF">A0H81_11990</name>
</gene>
<accession>A0A1C7LV01</accession>
<protein>
    <submittedName>
        <fullName evidence="1">Uncharacterized protein</fullName>
    </submittedName>
</protein>
<keyword evidence="2" id="KW-1185">Reference proteome</keyword>
<evidence type="ECO:0000313" key="1">
    <source>
        <dbReference type="EMBL" id="OBZ68026.1"/>
    </source>
</evidence>
<dbReference type="EMBL" id="LUGG01000022">
    <property type="protein sequence ID" value="OBZ68026.1"/>
    <property type="molecule type" value="Genomic_DNA"/>
</dbReference>
<comment type="caution">
    <text evidence="1">The sequence shown here is derived from an EMBL/GenBank/DDBJ whole genome shotgun (WGS) entry which is preliminary data.</text>
</comment>
<dbReference type="Proteomes" id="UP000092993">
    <property type="component" value="Unassembled WGS sequence"/>
</dbReference>
<dbReference type="AlphaFoldDB" id="A0A1C7LV01"/>